<feature type="transmembrane region" description="Helical" evidence="7">
    <location>
        <begin position="226"/>
        <end position="247"/>
    </location>
</feature>
<keyword evidence="5 7" id="KW-1133">Transmembrane helix</keyword>
<reference evidence="9" key="1">
    <citation type="submission" date="2018-05" db="EMBL/GenBank/DDBJ databases">
        <authorList>
            <person name="Lanie J.A."/>
            <person name="Ng W.-L."/>
            <person name="Kazmierczak K.M."/>
            <person name="Andrzejewski T.M."/>
            <person name="Davidsen T.M."/>
            <person name="Wayne K.J."/>
            <person name="Tettelin H."/>
            <person name="Glass J.I."/>
            <person name="Rusch D."/>
            <person name="Podicherti R."/>
            <person name="Tsui H.-C.T."/>
            <person name="Winkler M.E."/>
        </authorList>
    </citation>
    <scope>NUCLEOTIDE SEQUENCE</scope>
</reference>
<dbReference type="GO" id="GO:0022857">
    <property type="term" value="F:transmembrane transporter activity"/>
    <property type="evidence" value="ECO:0007669"/>
    <property type="project" value="TreeGrafter"/>
</dbReference>
<dbReference type="InterPro" id="IPR004681">
    <property type="entry name" value="TRAP_DctM"/>
</dbReference>
<comment type="subcellular location">
    <subcellularLocation>
        <location evidence="1">Cell inner membrane</location>
        <topology evidence="1">Multi-pass membrane protein</topology>
    </subcellularLocation>
</comment>
<feature type="domain" description="TRAP C4-dicarboxylate transport system permease DctM subunit" evidence="8">
    <location>
        <begin position="12"/>
        <end position="350"/>
    </location>
</feature>
<keyword evidence="3" id="KW-0997">Cell inner membrane</keyword>
<feature type="transmembrane region" description="Helical" evidence="7">
    <location>
        <begin position="178"/>
        <end position="199"/>
    </location>
</feature>
<keyword evidence="6 7" id="KW-0472">Membrane</keyword>
<feature type="transmembrane region" description="Helical" evidence="7">
    <location>
        <begin position="55"/>
        <end position="76"/>
    </location>
</feature>
<feature type="transmembrane region" description="Helical" evidence="7">
    <location>
        <begin position="7"/>
        <end position="35"/>
    </location>
</feature>
<feature type="transmembrane region" description="Helical" evidence="7">
    <location>
        <begin position="321"/>
        <end position="349"/>
    </location>
</feature>
<evidence type="ECO:0000313" key="9">
    <source>
        <dbReference type="EMBL" id="SVB39652.1"/>
    </source>
</evidence>
<dbReference type="AlphaFoldDB" id="A0A382DNN3"/>
<evidence type="ECO:0000256" key="6">
    <source>
        <dbReference type="ARBA" id="ARBA00023136"/>
    </source>
</evidence>
<sequence>MLEAPVVLLVMFIALITLIVLGFHIFVVLGMVSLVGTYLLFGDLGITLELASSSAYAVLRNAVFAAIPLFVLMGEFMSRAGMATDLYKIANYFLRKLPGRLAIATVLGNAVFAAVTGVSIASAMTFSRIAYPEMMKFGYNRSFALGSIAGSASLGMLIPPSVLLIVWGIIIEKSIGKLFLAGFIPGLILALLMGIYVSVRAGMKPELAPSKVEGQPEETVPTGVEIVSGLGVIVLILLVLGGLFAGYFTPMESAAVGCGGAIIFSYIKGLRWAEYRTAVVDSGKTIAPILVLLMTAAMYAKFLALGSVVDMIQDIINGMGLGPFGVTVLMIIIWLALGTLIDSISIILLT</sequence>
<dbReference type="PANTHER" id="PTHR33362:SF5">
    <property type="entry name" value="C4-DICARBOXYLATE TRAP TRANSPORTER LARGE PERMEASE PROTEIN DCTM"/>
    <property type="match status" value="1"/>
</dbReference>
<name>A0A382DNN3_9ZZZZ</name>
<accession>A0A382DNN3</accession>
<gene>
    <name evidence="9" type="ORF">METZ01_LOCUS192506</name>
</gene>
<dbReference type="EMBL" id="UINC01040164">
    <property type="protein sequence ID" value="SVB39652.1"/>
    <property type="molecule type" value="Genomic_DNA"/>
</dbReference>
<feature type="transmembrane region" description="Helical" evidence="7">
    <location>
        <begin position="254"/>
        <end position="273"/>
    </location>
</feature>
<feature type="transmembrane region" description="Helical" evidence="7">
    <location>
        <begin position="143"/>
        <end position="171"/>
    </location>
</feature>
<dbReference type="Pfam" id="PF06808">
    <property type="entry name" value="DctM"/>
    <property type="match status" value="1"/>
</dbReference>
<evidence type="ECO:0000256" key="5">
    <source>
        <dbReference type="ARBA" id="ARBA00022989"/>
    </source>
</evidence>
<evidence type="ECO:0000256" key="3">
    <source>
        <dbReference type="ARBA" id="ARBA00022519"/>
    </source>
</evidence>
<evidence type="ECO:0000256" key="1">
    <source>
        <dbReference type="ARBA" id="ARBA00004429"/>
    </source>
</evidence>
<feature type="non-terminal residue" evidence="9">
    <location>
        <position position="350"/>
    </location>
</feature>
<dbReference type="InterPro" id="IPR010656">
    <property type="entry name" value="DctM"/>
</dbReference>
<organism evidence="9">
    <name type="scientific">marine metagenome</name>
    <dbReference type="NCBI Taxonomy" id="408172"/>
    <lineage>
        <taxon>unclassified sequences</taxon>
        <taxon>metagenomes</taxon>
        <taxon>ecological metagenomes</taxon>
    </lineage>
</organism>
<dbReference type="GO" id="GO:0005886">
    <property type="term" value="C:plasma membrane"/>
    <property type="evidence" value="ECO:0007669"/>
    <property type="project" value="UniProtKB-SubCell"/>
</dbReference>
<keyword evidence="2" id="KW-1003">Cell membrane</keyword>
<keyword evidence="4 7" id="KW-0812">Transmembrane</keyword>
<feature type="transmembrane region" description="Helical" evidence="7">
    <location>
        <begin position="97"/>
        <end position="123"/>
    </location>
</feature>
<evidence type="ECO:0000256" key="4">
    <source>
        <dbReference type="ARBA" id="ARBA00022692"/>
    </source>
</evidence>
<evidence type="ECO:0000256" key="2">
    <source>
        <dbReference type="ARBA" id="ARBA00022475"/>
    </source>
</evidence>
<protein>
    <recommendedName>
        <fullName evidence="8">TRAP C4-dicarboxylate transport system permease DctM subunit domain-containing protein</fullName>
    </recommendedName>
</protein>
<proteinExistence type="predicted"/>
<evidence type="ECO:0000259" key="8">
    <source>
        <dbReference type="Pfam" id="PF06808"/>
    </source>
</evidence>
<dbReference type="PANTHER" id="PTHR33362">
    <property type="entry name" value="SIALIC ACID TRAP TRANSPORTER PERMEASE PROTEIN SIAT-RELATED"/>
    <property type="match status" value="1"/>
</dbReference>
<feature type="transmembrane region" description="Helical" evidence="7">
    <location>
        <begin position="285"/>
        <end position="309"/>
    </location>
</feature>
<evidence type="ECO:0000256" key="7">
    <source>
        <dbReference type="SAM" id="Phobius"/>
    </source>
</evidence>